<name>A0A6G4EBR1_CLOBO</name>
<dbReference type="EMBL" id="SWRL01000001">
    <property type="protein sequence ID" value="NFH60666.1"/>
    <property type="molecule type" value="Genomic_DNA"/>
</dbReference>
<reference evidence="2" key="1">
    <citation type="submission" date="2019-04" db="EMBL/GenBank/DDBJ databases">
        <title>Genome sequencing of Clostridium botulinum Groups I-IV and Clostridium butyricum.</title>
        <authorList>
            <person name="Brunt J."/>
            <person name="Van Vliet A.H.M."/>
            <person name="Stringer S.C."/>
            <person name="Carter A.T."/>
            <person name="Peck M.W."/>
        </authorList>
    </citation>
    <scope>NUCLEOTIDE SEQUENCE</scope>
    <source>
        <strain evidence="2">IFR 15/031</strain>
    </source>
</reference>
<feature type="transmembrane region" description="Helical" evidence="1">
    <location>
        <begin position="110"/>
        <end position="131"/>
    </location>
</feature>
<comment type="caution">
    <text evidence="2">The sequence shown here is derived from an EMBL/GenBank/DDBJ whole genome shotgun (WGS) entry which is preliminary data.</text>
</comment>
<keyword evidence="1" id="KW-0812">Transmembrane</keyword>
<dbReference type="AlphaFoldDB" id="A0A6G4EBR1"/>
<gene>
    <name evidence="2" type="ORF">FC962_01865</name>
</gene>
<evidence type="ECO:0000256" key="1">
    <source>
        <dbReference type="SAM" id="Phobius"/>
    </source>
</evidence>
<keyword evidence="1" id="KW-1133">Transmembrane helix</keyword>
<organism evidence="2">
    <name type="scientific">Clostridium botulinum</name>
    <dbReference type="NCBI Taxonomy" id="1491"/>
    <lineage>
        <taxon>Bacteria</taxon>
        <taxon>Bacillati</taxon>
        <taxon>Bacillota</taxon>
        <taxon>Clostridia</taxon>
        <taxon>Eubacteriales</taxon>
        <taxon>Clostridiaceae</taxon>
        <taxon>Clostridium</taxon>
    </lineage>
</organism>
<keyword evidence="1" id="KW-0472">Membrane</keyword>
<feature type="transmembrane region" description="Helical" evidence="1">
    <location>
        <begin position="39"/>
        <end position="57"/>
    </location>
</feature>
<evidence type="ECO:0000313" key="2">
    <source>
        <dbReference type="EMBL" id="NFH60666.1"/>
    </source>
</evidence>
<dbReference type="RefSeq" id="WP_061318229.1">
    <property type="nucleotide sequence ID" value="NZ_CP013247.1"/>
</dbReference>
<accession>A0A6G4EBR1</accession>
<protein>
    <submittedName>
        <fullName evidence="2">Uncharacterized protein</fullName>
    </submittedName>
</protein>
<proteinExistence type="predicted"/>
<sequence length="143" mass="17364">MINNIMKNNKLVDMLEEESYIENDERIHKIYSEIDKEKYTIIFLALLTFYLYELMILQKNDTPLVFFIILDGIYTDIRLAMNKAYIKTNLKYMETCCWLLLLLRYFKYKFLININFMIIIIISFVIGYLYIKLMLYISNKSKI</sequence>